<dbReference type="InterPro" id="IPR003439">
    <property type="entry name" value="ABC_transporter-like_ATP-bd"/>
</dbReference>
<dbReference type="PROSITE" id="PS50893">
    <property type="entry name" value="ABC_TRANSPORTER_2"/>
    <property type="match status" value="1"/>
</dbReference>
<dbReference type="RefSeq" id="WP_144328660.1">
    <property type="nucleotide sequence ID" value="NZ_VJON01000027.1"/>
</dbReference>
<organism evidence="12 13">
    <name type="scientific">Tepidimonas charontis</name>
    <dbReference type="NCBI Taxonomy" id="2267262"/>
    <lineage>
        <taxon>Bacteria</taxon>
        <taxon>Pseudomonadati</taxon>
        <taxon>Pseudomonadota</taxon>
        <taxon>Betaproteobacteria</taxon>
        <taxon>Burkholderiales</taxon>
        <taxon>Tepidimonas</taxon>
    </lineage>
</organism>
<dbReference type="InterPro" id="IPR036640">
    <property type="entry name" value="ABC1_TM_sf"/>
</dbReference>
<keyword evidence="13" id="KW-1185">Reference proteome</keyword>
<dbReference type="Pfam" id="PF00664">
    <property type="entry name" value="ABC_membrane"/>
    <property type="match status" value="1"/>
</dbReference>
<evidence type="ECO:0000259" key="10">
    <source>
        <dbReference type="PROSITE" id="PS50893"/>
    </source>
</evidence>
<dbReference type="Gene3D" id="1.20.1560.10">
    <property type="entry name" value="ABC transporter type 1, transmembrane domain"/>
    <property type="match status" value="1"/>
</dbReference>
<dbReference type="NCBIfam" id="TIGR01842">
    <property type="entry name" value="type_I_sec_PrtD"/>
    <property type="match status" value="1"/>
</dbReference>
<name>A0A554XC88_9BURK</name>
<dbReference type="PANTHER" id="PTHR24221:SF248">
    <property type="entry name" value="ABC TRANSPORTER TRANSMEMBRANE REGION"/>
    <property type="match status" value="1"/>
</dbReference>
<sequence>MNPNNHAGRSELRRTLAAFRREFLWVGFFSGVANLLMLAPALYMLQVYDRVLVSRSELTLLAVSILTLFLLALMALAEWLRSRVLVKTGLRIDDRLSNRIFQAAFDASLRPNGARQGRAFADLTELRQFLTGNGIFAFFDVPWAPIYAAVLFLMHPLLGWLAVVFALVQGALAWWGHRRALGPTEALQQRQADEARFVQAKLRNAEVIESMGMLEGLKRRWAQRHADVMAQHARTHAQQHRITALSKFLRYCQQSFMLGAGALLVIDGELTPGAMIAANVLAGRALAPIDLLVGTWRAFLSARQAFLRLQALLAQHPPRDPALRRTAPQGHIRLVGVVARAPGRAEPILRGIDLELVPGTVTVIMGPSGSGKSTLARVIIGIWPDVEGEVLLDERPLADWSRDALGPHIGYLPQDIELFDGTIAQNIARMGAEDSALVIQAAQTTGLHATILRFPKGYDTPMGEAGQLLSGGQRQRVALARALYGSPALVVLDEPNANLDDAGEAALQQALQALKAEGRTVVVISHRPGVLAVADRVVLMRDGRIWAQGPRDDVLRRLQAPHAATPAATPADPTVSGPHQPLPA</sequence>
<comment type="caution">
    <text evidence="12">The sequence shown here is derived from an EMBL/GenBank/DDBJ whole genome shotgun (WGS) entry which is preliminary data.</text>
</comment>
<feature type="domain" description="ABC transmembrane type-1" evidence="11">
    <location>
        <begin position="24"/>
        <end position="301"/>
    </location>
</feature>
<evidence type="ECO:0000256" key="8">
    <source>
        <dbReference type="SAM" id="MobiDB-lite"/>
    </source>
</evidence>
<dbReference type="GO" id="GO:0034040">
    <property type="term" value="F:ATPase-coupled lipid transmembrane transporter activity"/>
    <property type="evidence" value="ECO:0007669"/>
    <property type="project" value="TreeGrafter"/>
</dbReference>
<dbReference type="GO" id="GO:0140359">
    <property type="term" value="F:ABC-type transporter activity"/>
    <property type="evidence" value="ECO:0007669"/>
    <property type="project" value="InterPro"/>
</dbReference>
<dbReference type="InterPro" id="IPR039421">
    <property type="entry name" value="Type_1_exporter"/>
</dbReference>
<evidence type="ECO:0000256" key="2">
    <source>
        <dbReference type="ARBA" id="ARBA00022475"/>
    </source>
</evidence>
<dbReference type="GO" id="GO:0005886">
    <property type="term" value="C:plasma membrane"/>
    <property type="evidence" value="ECO:0007669"/>
    <property type="project" value="UniProtKB-SubCell"/>
</dbReference>
<feature type="transmembrane region" description="Helical" evidence="9">
    <location>
        <begin position="157"/>
        <end position="175"/>
    </location>
</feature>
<protein>
    <submittedName>
        <fullName evidence="12">Type I secretion system ATP-binding protein PrsD</fullName>
    </submittedName>
</protein>
<evidence type="ECO:0000313" key="12">
    <source>
        <dbReference type="EMBL" id="TSE33460.1"/>
    </source>
</evidence>
<dbReference type="Pfam" id="PF00005">
    <property type="entry name" value="ABC_tran"/>
    <property type="match status" value="1"/>
</dbReference>
<evidence type="ECO:0000256" key="5">
    <source>
        <dbReference type="ARBA" id="ARBA00022840"/>
    </source>
</evidence>
<dbReference type="OrthoDB" id="8554730at2"/>
<dbReference type="InterPro" id="IPR011527">
    <property type="entry name" value="ABC1_TM_dom"/>
</dbReference>
<dbReference type="InterPro" id="IPR027417">
    <property type="entry name" value="P-loop_NTPase"/>
</dbReference>
<keyword evidence="3 9" id="KW-0812">Transmembrane</keyword>
<dbReference type="GO" id="GO:0005524">
    <property type="term" value="F:ATP binding"/>
    <property type="evidence" value="ECO:0007669"/>
    <property type="project" value="UniProtKB-KW"/>
</dbReference>
<evidence type="ECO:0000256" key="7">
    <source>
        <dbReference type="ARBA" id="ARBA00023136"/>
    </source>
</evidence>
<keyword evidence="2" id="KW-1003">Cell membrane</keyword>
<dbReference type="Proteomes" id="UP000318294">
    <property type="component" value="Unassembled WGS sequence"/>
</dbReference>
<dbReference type="InterPro" id="IPR010128">
    <property type="entry name" value="ATPase_T1SS_PrtD-like"/>
</dbReference>
<dbReference type="Gene3D" id="3.40.50.300">
    <property type="entry name" value="P-loop containing nucleotide triphosphate hydrolases"/>
    <property type="match status" value="1"/>
</dbReference>
<evidence type="ECO:0000259" key="11">
    <source>
        <dbReference type="PROSITE" id="PS50929"/>
    </source>
</evidence>
<dbReference type="InterPro" id="IPR003593">
    <property type="entry name" value="AAA+_ATPase"/>
</dbReference>
<dbReference type="PROSITE" id="PS50929">
    <property type="entry name" value="ABC_TM1F"/>
    <property type="match status" value="1"/>
</dbReference>
<dbReference type="GO" id="GO:0016887">
    <property type="term" value="F:ATP hydrolysis activity"/>
    <property type="evidence" value="ECO:0007669"/>
    <property type="project" value="InterPro"/>
</dbReference>
<accession>A0A554XC88</accession>
<keyword evidence="5 12" id="KW-0067">ATP-binding</keyword>
<dbReference type="PROSITE" id="PS00211">
    <property type="entry name" value="ABC_TRANSPORTER_1"/>
    <property type="match status" value="1"/>
</dbReference>
<feature type="region of interest" description="Disordered" evidence="8">
    <location>
        <begin position="562"/>
        <end position="584"/>
    </location>
</feature>
<dbReference type="SUPFAM" id="SSF90123">
    <property type="entry name" value="ABC transporter transmembrane region"/>
    <property type="match status" value="1"/>
</dbReference>
<feature type="domain" description="ABC transporter" evidence="10">
    <location>
        <begin position="332"/>
        <end position="567"/>
    </location>
</feature>
<keyword evidence="7 9" id="KW-0472">Membrane</keyword>
<feature type="transmembrane region" description="Helical" evidence="9">
    <location>
        <begin position="58"/>
        <end position="77"/>
    </location>
</feature>
<evidence type="ECO:0000256" key="6">
    <source>
        <dbReference type="ARBA" id="ARBA00022989"/>
    </source>
</evidence>
<proteinExistence type="predicted"/>
<dbReference type="EMBL" id="VJON01000027">
    <property type="protein sequence ID" value="TSE33460.1"/>
    <property type="molecule type" value="Genomic_DNA"/>
</dbReference>
<comment type="subcellular location">
    <subcellularLocation>
        <location evidence="1">Cell membrane</location>
        <topology evidence="1">Multi-pass membrane protein</topology>
    </subcellularLocation>
</comment>
<feature type="transmembrane region" description="Helical" evidence="9">
    <location>
        <begin position="23"/>
        <end position="46"/>
    </location>
</feature>
<evidence type="ECO:0000313" key="13">
    <source>
        <dbReference type="Proteomes" id="UP000318294"/>
    </source>
</evidence>
<dbReference type="InterPro" id="IPR017871">
    <property type="entry name" value="ABC_transporter-like_CS"/>
</dbReference>
<evidence type="ECO:0000256" key="4">
    <source>
        <dbReference type="ARBA" id="ARBA00022741"/>
    </source>
</evidence>
<keyword evidence="6 9" id="KW-1133">Transmembrane helix</keyword>
<dbReference type="SUPFAM" id="SSF52540">
    <property type="entry name" value="P-loop containing nucleoside triphosphate hydrolases"/>
    <property type="match status" value="1"/>
</dbReference>
<dbReference type="GO" id="GO:0030256">
    <property type="term" value="C:type I protein secretion system complex"/>
    <property type="evidence" value="ECO:0007669"/>
    <property type="project" value="InterPro"/>
</dbReference>
<feature type="compositionally biased region" description="Low complexity" evidence="8">
    <location>
        <begin position="562"/>
        <end position="574"/>
    </location>
</feature>
<evidence type="ECO:0000256" key="3">
    <source>
        <dbReference type="ARBA" id="ARBA00022692"/>
    </source>
</evidence>
<gene>
    <name evidence="12" type="primary">prsD_2</name>
    <name evidence="12" type="ORF">Tchar_01716</name>
</gene>
<dbReference type="PANTHER" id="PTHR24221">
    <property type="entry name" value="ATP-BINDING CASSETTE SUB-FAMILY B"/>
    <property type="match status" value="1"/>
</dbReference>
<dbReference type="AlphaFoldDB" id="A0A554XC88"/>
<dbReference type="SMART" id="SM00382">
    <property type="entry name" value="AAA"/>
    <property type="match status" value="1"/>
</dbReference>
<evidence type="ECO:0000256" key="9">
    <source>
        <dbReference type="SAM" id="Phobius"/>
    </source>
</evidence>
<keyword evidence="4" id="KW-0547">Nucleotide-binding</keyword>
<reference evidence="12 13" key="1">
    <citation type="submission" date="2019-07" db="EMBL/GenBank/DDBJ databases">
        <title>Tepidimonas charontis SPSP-6 draft genome.</title>
        <authorList>
            <person name="Da Costa M.S."/>
            <person name="Froufe H.J.C."/>
            <person name="Egas C."/>
            <person name="Albuquerque L."/>
        </authorList>
    </citation>
    <scope>NUCLEOTIDE SEQUENCE [LARGE SCALE GENOMIC DNA]</scope>
    <source>
        <strain evidence="12 13">SPSP-6</strain>
    </source>
</reference>
<evidence type="ECO:0000256" key="1">
    <source>
        <dbReference type="ARBA" id="ARBA00004651"/>
    </source>
</evidence>
<dbReference type="GO" id="GO:0030253">
    <property type="term" value="P:protein secretion by the type I secretion system"/>
    <property type="evidence" value="ECO:0007669"/>
    <property type="project" value="InterPro"/>
</dbReference>